<dbReference type="AlphaFoldDB" id="A0A811KR26"/>
<reference evidence="1" key="1">
    <citation type="submission" date="2020-09" db="EMBL/GenBank/DDBJ databases">
        <authorList>
            <person name="Kikuchi T."/>
        </authorList>
    </citation>
    <scope>NUCLEOTIDE SEQUENCE</scope>
    <source>
        <strain evidence="1">SH1</strain>
    </source>
</reference>
<dbReference type="Proteomes" id="UP000783686">
    <property type="component" value="Unassembled WGS sequence"/>
</dbReference>
<dbReference type="EMBL" id="CAJFDH010000004">
    <property type="protein sequence ID" value="CAD5218619.1"/>
    <property type="molecule type" value="Genomic_DNA"/>
</dbReference>
<comment type="caution">
    <text evidence="1">The sequence shown here is derived from an EMBL/GenBank/DDBJ whole genome shotgun (WGS) entry which is preliminary data.</text>
</comment>
<gene>
    <name evidence="1" type="ORF">BOKJ2_LOCUS7829</name>
</gene>
<accession>A0A811KR26</accession>
<dbReference type="OrthoDB" id="10491869at2759"/>
<evidence type="ECO:0000313" key="2">
    <source>
        <dbReference type="Proteomes" id="UP000614601"/>
    </source>
</evidence>
<protein>
    <submittedName>
        <fullName evidence="1">Uncharacterized protein</fullName>
    </submittedName>
</protein>
<organism evidence="1 2">
    <name type="scientific">Bursaphelenchus okinawaensis</name>
    <dbReference type="NCBI Taxonomy" id="465554"/>
    <lineage>
        <taxon>Eukaryota</taxon>
        <taxon>Metazoa</taxon>
        <taxon>Ecdysozoa</taxon>
        <taxon>Nematoda</taxon>
        <taxon>Chromadorea</taxon>
        <taxon>Rhabditida</taxon>
        <taxon>Tylenchina</taxon>
        <taxon>Tylenchomorpha</taxon>
        <taxon>Aphelenchoidea</taxon>
        <taxon>Aphelenchoididae</taxon>
        <taxon>Bursaphelenchus</taxon>
    </lineage>
</organism>
<keyword evidence="2" id="KW-1185">Reference proteome</keyword>
<name>A0A811KR26_9BILA</name>
<proteinExistence type="predicted"/>
<evidence type="ECO:0000313" key="1">
    <source>
        <dbReference type="EMBL" id="CAD5218619.1"/>
    </source>
</evidence>
<dbReference type="Proteomes" id="UP000614601">
    <property type="component" value="Unassembled WGS sequence"/>
</dbReference>
<sequence>MVFLSLATVTTAQSNKYKRLPPWRFAGGDNMADFFMAKRSQQPQLGSMQYMDSRPVYEAPVPEFQQPNLIPNFVVLRPFRNMEDMRRMQQRLQFPYFYMNL</sequence>
<dbReference type="EMBL" id="CAJFCW020000004">
    <property type="protein sequence ID" value="CAG9111151.1"/>
    <property type="molecule type" value="Genomic_DNA"/>
</dbReference>